<dbReference type="PROSITE" id="PS50067">
    <property type="entry name" value="KINESIN_MOTOR_2"/>
    <property type="match status" value="1"/>
</dbReference>
<keyword evidence="7" id="KW-1185">Reference proteome</keyword>
<reference evidence="6" key="1">
    <citation type="submission" date="2022-03" db="EMBL/GenBank/DDBJ databases">
        <title>Draft genome sequence of Aduncisulcus paluster, a free-living microaerophilic Fornicata.</title>
        <authorList>
            <person name="Yuyama I."/>
            <person name="Kume K."/>
            <person name="Tamura T."/>
            <person name="Inagaki Y."/>
            <person name="Hashimoto T."/>
        </authorList>
    </citation>
    <scope>NUCLEOTIDE SEQUENCE</scope>
    <source>
        <strain evidence="6">NY0171</strain>
    </source>
</reference>
<organism evidence="6 7">
    <name type="scientific">Aduncisulcus paluster</name>
    <dbReference type="NCBI Taxonomy" id="2918883"/>
    <lineage>
        <taxon>Eukaryota</taxon>
        <taxon>Metamonada</taxon>
        <taxon>Carpediemonas-like organisms</taxon>
        <taxon>Aduncisulcus</taxon>
    </lineage>
</organism>
<keyword evidence="4" id="KW-0493">Microtubule</keyword>
<dbReference type="EMBL" id="BQXS01011251">
    <property type="protein sequence ID" value="GKT36559.1"/>
    <property type="molecule type" value="Genomic_DNA"/>
</dbReference>
<dbReference type="PANTHER" id="PTHR47972">
    <property type="entry name" value="KINESIN-LIKE PROTEIN KLP-3"/>
    <property type="match status" value="1"/>
</dbReference>
<evidence type="ECO:0000313" key="6">
    <source>
        <dbReference type="EMBL" id="GKT36559.1"/>
    </source>
</evidence>
<keyword evidence="1 3" id="KW-0547">Nucleotide-binding</keyword>
<evidence type="ECO:0000313" key="7">
    <source>
        <dbReference type="Proteomes" id="UP001057375"/>
    </source>
</evidence>
<dbReference type="InterPro" id="IPR027640">
    <property type="entry name" value="Kinesin-like_fam"/>
</dbReference>
<feature type="domain" description="Kinesin motor" evidence="5">
    <location>
        <begin position="11"/>
        <end position="380"/>
    </location>
</feature>
<evidence type="ECO:0000256" key="3">
    <source>
        <dbReference type="PROSITE-ProRule" id="PRU00283"/>
    </source>
</evidence>
<dbReference type="SMART" id="SM00129">
    <property type="entry name" value="KISc"/>
    <property type="match status" value="1"/>
</dbReference>
<dbReference type="InterPro" id="IPR001752">
    <property type="entry name" value="Kinesin_motor_dom"/>
</dbReference>
<accession>A0ABQ5KVV5</accession>
<comment type="similarity">
    <text evidence="3 4">Belongs to the TRAFAC class myosin-kinesin ATPase superfamily. Kinesin family.</text>
</comment>
<sequence>MHEEIMDLKGNIRVFVRLRPVLEGISRDIPHPDDFSDIYTHFSFPDSTTRRQHIHVQHDPKVTPLCRSGEKRQKVEKFKFDRVYTPRDKQEDVGKEVSMLVTSVINGFCVCALAYGQTGSGKTYTMEGVIPRAVEKILKDTREKKGWKYTVKVKFIEIYNNTIRDLLQNSSDSDSKDLRSKILSSKEKRQNHFTVEEQSNGFTDVAEIAPLAVTTMSQFRKTMGIAASNRHVAATSMNAHSSRSHAIYRIYVNGEDSEGKRSTNGVMDLVDLAGSENIKMSGVDGAREKEAKMINLSLSTLSTAIRYLSYKQQESKGLKISKDAIPQCPSFRNSVLTQFLKGTLSGKNCKALLIINISPEDKSIGQTLASLKFGMAASGGKVVVKEYSLKK</sequence>
<dbReference type="PRINTS" id="PR00380">
    <property type="entry name" value="KINESINHEAVY"/>
</dbReference>
<proteinExistence type="inferred from homology"/>
<gene>
    <name evidence="6" type="ORF">ADUPG1_009502</name>
</gene>
<dbReference type="SUPFAM" id="SSF52540">
    <property type="entry name" value="P-loop containing nucleoside triphosphate hydrolases"/>
    <property type="match status" value="1"/>
</dbReference>
<name>A0ABQ5KVV5_9EUKA</name>
<feature type="binding site" evidence="3">
    <location>
        <begin position="116"/>
        <end position="123"/>
    </location>
    <ligand>
        <name>ATP</name>
        <dbReference type="ChEBI" id="CHEBI:30616"/>
    </ligand>
</feature>
<dbReference type="PROSITE" id="PS00411">
    <property type="entry name" value="KINESIN_MOTOR_1"/>
    <property type="match status" value="1"/>
</dbReference>
<keyword evidence="3 4" id="KW-0505">Motor protein</keyword>
<dbReference type="InterPro" id="IPR027417">
    <property type="entry name" value="P-loop_NTPase"/>
</dbReference>
<dbReference type="Gene3D" id="3.40.850.10">
    <property type="entry name" value="Kinesin motor domain"/>
    <property type="match status" value="1"/>
</dbReference>
<keyword evidence="2 3" id="KW-0067">ATP-binding</keyword>
<dbReference type="Pfam" id="PF00225">
    <property type="entry name" value="Kinesin"/>
    <property type="match status" value="1"/>
</dbReference>
<dbReference type="Proteomes" id="UP001057375">
    <property type="component" value="Unassembled WGS sequence"/>
</dbReference>
<evidence type="ECO:0000256" key="4">
    <source>
        <dbReference type="RuleBase" id="RU000394"/>
    </source>
</evidence>
<comment type="caution">
    <text evidence="6">The sequence shown here is derived from an EMBL/GenBank/DDBJ whole genome shotgun (WGS) entry which is preliminary data.</text>
</comment>
<evidence type="ECO:0000256" key="1">
    <source>
        <dbReference type="ARBA" id="ARBA00022741"/>
    </source>
</evidence>
<dbReference type="InterPro" id="IPR036961">
    <property type="entry name" value="Kinesin_motor_dom_sf"/>
</dbReference>
<evidence type="ECO:0000256" key="2">
    <source>
        <dbReference type="ARBA" id="ARBA00022840"/>
    </source>
</evidence>
<dbReference type="InterPro" id="IPR019821">
    <property type="entry name" value="Kinesin_motor_CS"/>
</dbReference>
<protein>
    <recommendedName>
        <fullName evidence="4">Kinesin-like protein</fullName>
    </recommendedName>
</protein>
<evidence type="ECO:0000259" key="5">
    <source>
        <dbReference type="PROSITE" id="PS50067"/>
    </source>
</evidence>
<dbReference type="PANTHER" id="PTHR47972:SF28">
    <property type="entry name" value="KINESIN-LIKE PROTEIN KLP-3"/>
    <property type="match status" value="1"/>
</dbReference>